<organism evidence="1">
    <name type="scientific">Rhipicephalus zambeziensis</name>
    <dbReference type="NCBI Taxonomy" id="60191"/>
    <lineage>
        <taxon>Eukaryota</taxon>
        <taxon>Metazoa</taxon>
        <taxon>Ecdysozoa</taxon>
        <taxon>Arthropoda</taxon>
        <taxon>Chelicerata</taxon>
        <taxon>Arachnida</taxon>
        <taxon>Acari</taxon>
        <taxon>Parasitiformes</taxon>
        <taxon>Ixodida</taxon>
        <taxon>Ixodoidea</taxon>
        <taxon>Ixodidae</taxon>
        <taxon>Rhipicephalinae</taxon>
        <taxon>Rhipicephalus</taxon>
        <taxon>Rhipicephalus</taxon>
    </lineage>
</organism>
<evidence type="ECO:0000313" key="1">
    <source>
        <dbReference type="EMBL" id="MAA14827.1"/>
    </source>
</evidence>
<sequence length="112" mass="12921">MKCHYAGFKNNARQAADIYFLITLFVLRSKKLFSIHCSEGCRSLAVKGKLTGRRNCMPSVLYLKREFAFHIPFLKAALVYGEPLLTSNNKKIIANTHCLDCTWTIFLHEFYI</sequence>
<dbReference type="EMBL" id="GFPF01003681">
    <property type="protein sequence ID" value="MAA14827.1"/>
    <property type="molecule type" value="Transcribed_RNA"/>
</dbReference>
<proteinExistence type="predicted"/>
<accession>A0A224YAX4</accession>
<protein>
    <submittedName>
        <fullName evidence="1">Uncharacterized protein</fullName>
    </submittedName>
</protein>
<name>A0A224YAX4_9ACAR</name>
<reference evidence="1" key="1">
    <citation type="journal article" date="2017" name="Parasit. Vectors">
        <title>Sialotranscriptomics of Rhipicephalus zambeziensis reveals intricate expression profiles of secretory proteins and suggests tight temporal transcriptional regulation during blood-feeding.</title>
        <authorList>
            <person name="de Castro M.H."/>
            <person name="de Klerk D."/>
            <person name="Pienaar R."/>
            <person name="Rees D.J.G."/>
            <person name="Mans B.J."/>
        </authorList>
    </citation>
    <scope>NUCLEOTIDE SEQUENCE</scope>
    <source>
        <tissue evidence="1">Salivary glands</tissue>
    </source>
</reference>
<dbReference type="AlphaFoldDB" id="A0A224YAX4"/>